<name>I0Z152_COCSC</name>
<evidence type="ECO:0000256" key="1">
    <source>
        <dbReference type="SAM" id="Phobius"/>
    </source>
</evidence>
<dbReference type="AlphaFoldDB" id="I0Z152"/>
<feature type="transmembrane region" description="Helical" evidence="1">
    <location>
        <begin position="37"/>
        <end position="59"/>
    </location>
</feature>
<dbReference type="EMBL" id="AGSI01000006">
    <property type="protein sequence ID" value="EIE24371.1"/>
    <property type="molecule type" value="Genomic_DNA"/>
</dbReference>
<gene>
    <name evidence="2" type="ORF">COCSUDRAFT_32921</name>
</gene>
<dbReference type="GeneID" id="17042369"/>
<protein>
    <submittedName>
        <fullName evidence="2">Uncharacterized protein</fullName>
    </submittedName>
</protein>
<proteinExistence type="predicted"/>
<keyword evidence="1" id="KW-0812">Transmembrane</keyword>
<evidence type="ECO:0000313" key="2">
    <source>
        <dbReference type="EMBL" id="EIE24371.1"/>
    </source>
</evidence>
<evidence type="ECO:0000313" key="3">
    <source>
        <dbReference type="Proteomes" id="UP000007264"/>
    </source>
</evidence>
<dbReference type="KEGG" id="csl:COCSUDRAFT_32921"/>
<organism evidence="2 3">
    <name type="scientific">Coccomyxa subellipsoidea (strain C-169)</name>
    <name type="common">Green microalga</name>
    <dbReference type="NCBI Taxonomy" id="574566"/>
    <lineage>
        <taxon>Eukaryota</taxon>
        <taxon>Viridiplantae</taxon>
        <taxon>Chlorophyta</taxon>
        <taxon>core chlorophytes</taxon>
        <taxon>Trebouxiophyceae</taxon>
        <taxon>Trebouxiophyceae incertae sedis</taxon>
        <taxon>Coccomyxaceae</taxon>
        <taxon>Coccomyxa</taxon>
        <taxon>Coccomyxa subellipsoidea</taxon>
    </lineage>
</organism>
<keyword evidence="3" id="KW-1185">Reference proteome</keyword>
<keyword evidence="1" id="KW-1133">Transmembrane helix</keyword>
<reference evidence="2 3" key="1">
    <citation type="journal article" date="2012" name="Genome Biol.">
        <title>The genome of the polar eukaryotic microalga coccomyxa subellipsoidea reveals traits of cold adaptation.</title>
        <authorList>
            <person name="Blanc G."/>
            <person name="Agarkova I."/>
            <person name="Grimwood J."/>
            <person name="Kuo A."/>
            <person name="Brueggeman A."/>
            <person name="Dunigan D."/>
            <person name="Gurnon J."/>
            <person name="Ladunga I."/>
            <person name="Lindquist E."/>
            <person name="Lucas S."/>
            <person name="Pangilinan J."/>
            <person name="Proschold T."/>
            <person name="Salamov A."/>
            <person name="Schmutz J."/>
            <person name="Weeks D."/>
            <person name="Yamada T."/>
            <person name="Claverie J.M."/>
            <person name="Grigoriev I."/>
            <person name="Van Etten J."/>
            <person name="Lomsadze A."/>
            <person name="Borodovsky M."/>
        </authorList>
    </citation>
    <scope>NUCLEOTIDE SEQUENCE [LARGE SCALE GENOMIC DNA]</scope>
    <source>
        <strain evidence="2 3">C-169</strain>
    </source>
</reference>
<feature type="transmembrane region" description="Helical" evidence="1">
    <location>
        <begin position="7"/>
        <end position="25"/>
    </location>
</feature>
<sequence length="62" mass="7231">MQRCQEWHLFGLHSTLFLGEAWVANGPQGDKIVCVTYFLQLQASCPFFLLYLLSTLKYYNNL</sequence>
<keyword evidence="1" id="KW-0472">Membrane</keyword>
<comment type="caution">
    <text evidence="2">The sequence shown here is derived from an EMBL/GenBank/DDBJ whole genome shotgun (WGS) entry which is preliminary data.</text>
</comment>
<dbReference type="Proteomes" id="UP000007264">
    <property type="component" value="Unassembled WGS sequence"/>
</dbReference>
<dbReference type="RefSeq" id="XP_005648915.1">
    <property type="nucleotide sequence ID" value="XM_005648858.1"/>
</dbReference>
<accession>I0Z152</accession>